<evidence type="ECO:0000259" key="3">
    <source>
        <dbReference type="Pfam" id="PF00144"/>
    </source>
</evidence>
<gene>
    <name evidence="4" type="ORF">bsdtb5_01970</name>
</gene>
<dbReference type="RefSeq" id="WP_271714206.1">
    <property type="nucleotide sequence ID" value="NZ_AP024169.1"/>
</dbReference>
<proteinExistence type="predicted"/>
<protein>
    <recommendedName>
        <fullName evidence="3">Beta-lactamase-related domain-containing protein</fullName>
    </recommendedName>
</protein>
<dbReference type="InterPro" id="IPR012338">
    <property type="entry name" value="Beta-lactam/transpept-like"/>
</dbReference>
<feature type="region of interest" description="Disordered" evidence="1">
    <location>
        <begin position="40"/>
        <end position="69"/>
    </location>
</feature>
<keyword evidence="2" id="KW-1133">Transmembrane helix</keyword>
<dbReference type="PANTHER" id="PTHR46825:SF9">
    <property type="entry name" value="BETA-LACTAMASE-RELATED DOMAIN-CONTAINING PROTEIN"/>
    <property type="match status" value="1"/>
</dbReference>
<keyword evidence="2" id="KW-0472">Membrane</keyword>
<feature type="domain" description="Beta-lactamase-related" evidence="3">
    <location>
        <begin position="81"/>
        <end position="403"/>
    </location>
</feature>
<dbReference type="SUPFAM" id="SSF56601">
    <property type="entry name" value="beta-lactamase/transpeptidase-like"/>
    <property type="match status" value="1"/>
</dbReference>
<sequence length="678" mass="76819">MKREIKKYIRKGILALTTVCVISGNILTVNANRESKVNNIHSQAKAESMIDTKTNSKTESQASNHQSKGVELNQENIKKFVDNYFQTNMKKYHVPGVAVAVVKDNKELYKAGYGVSNRESKKKVDPDVTIFPAASVSKLFTATAIMKLYQEGKIDLNESIEKYADDITIRNPYKEDITCQNLLTHSSGLDEQSELDGSTLDKKEIKSQKHYFEEHIPQVIIRPNTISRYSNMGYNLLGYIVEKVSKTSYEKYVTDNILKPLEMKKASVRIEGNNMASGYSYDNGEYVKQPFAYQYTSGSAGIIAPVTDMEKFMMMHLNQGRYHNQVVLNASTEKMMQEKQFANNEVFDGMGYGFIRTSRNGVQIIKHEGALPGYTTTLLMIPDQNFGIYVATNSLGGMVFDFEEAFFDYFCGDYQKVSVKDNGVYKSGNYDSSKYVGTYRSYDGFSEKKISRIYAEDIDNEAELTVTQTKENTLKVSYYTQSKRKEETKLIYQSDGVFARQDGKGYITFREDAKGNIEYAFNNVSHQAFHKVGEYENSSILGMALLSILLIFLGSAVVIGIISIRRKRRNISWCAKRLWILVAGNNVLLIIGFVGVFLLETFMILNYNYSAMFALKVLLTLIIIAIGFVVVNIIYGSYCIIKKRLSIVESVAFTAIVFAWVICIVLLQYFNMIGYQLV</sequence>
<feature type="transmembrane region" description="Helical" evidence="2">
    <location>
        <begin position="611"/>
        <end position="635"/>
    </location>
</feature>
<dbReference type="InterPro" id="IPR001466">
    <property type="entry name" value="Beta-lactam-related"/>
</dbReference>
<evidence type="ECO:0000313" key="4">
    <source>
        <dbReference type="EMBL" id="BCN28902.1"/>
    </source>
</evidence>
<dbReference type="Gene3D" id="3.40.710.10">
    <property type="entry name" value="DD-peptidase/beta-lactamase superfamily"/>
    <property type="match status" value="1"/>
</dbReference>
<reference evidence="4 5" key="1">
    <citation type="submission" date="2020-11" db="EMBL/GenBank/DDBJ databases">
        <title>Draft genome sequencing of a Lachnospiraceae strain isolated from anoxic soil subjected to BSD treatment.</title>
        <authorList>
            <person name="Uek A."/>
            <person name="Tonouchi A."/>
        </authorList>
    </citation>
    <scope>NUCLEOTIDE SEQUENCE [LARGE SCALE GENOMIC DNA]</scope>
    <source>
        <strain evidence="4 5">TB5</strain>
    </source>
</reference>
<dbReference type="Pfam" id="PF00144">
    <property type="entry name" value="Beta-lactamase"/>
    <property type="match status" value="1"/>
</dbReference>
<dbReference type="EMBL" id="AP024169">
    <property type="protein sequence ID" value="BCN28902.1"/>
    <property type="molecule type" value="Genomic_DNA"/>
</dbReference>
<feature type="compositionally biased region" description="Polar residues" evidence="1">
    <location>
        <begin position="57"/>
        <end position="67"/>
    </location>
</feature>
<dbReference type="AlphaFoldDB" id="A0A7R7EHL3"/>
<feature type="transmembrane region" description="Helical" evidence="2">
    <location>
        <begin position="647"/>
        <end position="670"/>
    </location>
</feature>
<keyword evidence="2" id="KW-0812">Transmembrane</keyword>
<dbReference type="PANTHER" id="PTHR46825">
    <property type="entry name" value="D-ALANYL-D-ALANINE-CARBOXYPEPTIDASE/ENDOPEPTIDASE AMPH"/>
    <property type="match status" value="1"/>
</dbReference>
<feature type="transmembrane region" description="Helical" evidence="2">
    <location>
        <begin position="540"/>
        <end position="562"/>
    </location>
</feature>
<feature type="transmembrane region" description="Helical" evidence="2">
    <location>
        <begin position="578"/>
        <end position="599"/>
    </location>
</feature>
<dbReference type="Proteomes" id="UP000595897">
    <property type="component" value="Chromosome"/>
</dbReference>
<dbReference type="InterPro" id="IPR050491">
    <property type="entry name" value="AmpC-like"/>
</dbReference>
<keyword evidence="5" id="KW-1185">Reference proteome</keyword>
<evidence type="ECO:0000256" key="2">
    <source>
        <dbReference type="SAM" id="Phobius"/>
    </source>
</evidence>
<name>A0A7R7EHL3_9FIRM</name>
<evidence type="ECO:0000313" key="5">
    <source>
        <dbReference type="Proteomes" id="UP000595897"/>
    </source>
</evidence>
<accession>A0A7R7EHL3</accession>
<dbReference type="KEGG" id="ahb:bsdtb5_01970"/>
<evidence type="ECO:0000256" key="1">
    <source>
        <dbReference type="SAM" id="MobiDB-lite"/>
    </source>
</evidence>
<organism evidence="4 5">
    <name type="scientific">Anaeromicropila herbilytica</name>
    <dbReference type="NCBI Taxonomy" id="2785025"/>
    <lineage>
        <taxon>Bacteria</taxon>
        <taxon>Bacillati</taxon>
        <taxon>Bacillota</taxon>
        <taxon>Clostridia</taxon>
        <taxon>Lachnospirales</taxon>
        <taxon>Lachnospiraceae</taxon>
        <taxon>Anaeromicropila</taxon>
    </lineage>
</organism>